<feature type="transmembrane region" description="Helical" evidence="1">
    <location>
        <begin position="322"/>
        <end position="342"/>
    </location>
</feature>
<feature type="transmembrane region" description="Helical" evidence="1">
    <location>
        <begin position="12"/>
        <end position="29"/>
    </location>
</feature>
<feature type="transmembrane region" description="Helical" evidence="1">
    <location>
        <begin position="64"/>
        <end position="84"/>
    </location>
</feature>
<sequence>MQKGQPTLNNSILIQIENTFLFPFINVFLSQNLNLKNPFLTIYNIEMFFLFSISFSSLLSFCRIFIYSLTSLAVSLSFVFSGIFSSSSFLKYSLPYQIWASNFLSIENIKAYPQSILISSFISFYKASSETKISNFSFEDGISNILLSSSVQIQSLFFYQEKKDYKWIQYIKKSDIIRSFFTFLPQKCWFQNSLYIQMYQQSLKQVKFSSFLGIFSSIITFWDETTESSGKYFYVQSFVDQKNFSESKFLNISSIQIIIFSIFYNINYEFYSFPIIKYSLWTQFLNEKAISSLYQYHFFNASRMSVLSKFTLKTSLYPSSNTSGQVLVLLFNVYFYSWISLYKISEREISWSGNSLLKKESVQTNNKCFLSQLWLAFWMFWIYSYRLLIVYSIRDEGFWD</sequence>
<dbReference type="EMBL" id="GL984223">
    <property type="protein sequence ID" value="EGR28635.1"/>
    <property type="molecule type" value="Genomic_DNA"/>
</dbReference>
<keyword evidence="3" id="KW-1185">Reference proteome</keyword>
<evidence type="ECO:0000313" key="2">
    <source>
        <dbReference type="EMBL" id="EGR28635.1"/>
    </source>
</evidence>
<proteinExistence type="predicted"/>
<dbReference type="GeneID" id="14904718"/>
<accession>G0R1M5</accession>
<feature type="transmembrane region" description="Helical" evidence="1">
    <location>
        <begin position="41"/>
        <end position="58"/>
    </location>
</feature>
<gene>
    <name evidence="2" type="ORF">IMG5_171460</name>
</gene>
<evidence type="ECO:0000256" key="1">
    <source>
        <dbReference type="SAM" id="Phobius"/>
    </source>
</evidence>
<dbReference type="AlphaFoldDB" id="G0R1M5"/>
<feature type="transmembrane region" description="Helical" evidence="1">
    <location>
        <begin position="249"/>
        <end position="266"/>
    </location>
</feature>
<organism evidence="2 3">
    <name type="scientific">Ichthyophthirius multifiliis</name>
    <name type="common">White spot disease agent</name>
    <name type="synonym">Ich</name>
    <dbReference type="NCBI Taxonomy" id="5932"/>
    <lineage>
        <taxon>Eukaryota</taxon>
        <taxon>Sar</taxon>
        <taxon>Alveolata</taxon>
        <taxon>Ciliophora</taxon>
        <taxon>Intramacronucleata</taxon>
        <taxon>Oligohymenophorea</taxon>
        <taxon>Hymenostomatida</taxon>
        <taxon>Ophryoglenina</taxon>
        <taxon>Ichthyophthirius</taxon>
    </lineage>
</organism>
<evidence type="ECO:0000313" key="3">
    <source>
        <dbReference type="Proteomes" id="UP000008983"/>
    </source>
</evidence>
<protein>
    <submittedName>
        <fullName evidence="2">Uncharacterized protein</fullName>
    </submittedName>
</protein>
<keyword evidence="1" id="KW-0472">Membrane</keyword>
<dbReference type="Proteomes" id="UP000008983">
    <property type="component" value="Unassembled WGS sequence"/>
</dbReference>
<dbReference type="RefSeq" id="XP_004029871.1">
    <property type="nucleotide sequence ID" value="XM_004029823.1"/>
</dbReference>
<keyword evidence="1" id="KW-1133">Transmembrane helix</keyword>
<name>G0R1M5_ICHMU</name>
<dbReference type="InParanoid" id="G0R1M5"/>
<keyword evidence="1" id="KW-0812">Transmembrane</keyword>
<reference evidence="2 3" key="1">
    <citation type="submission" date="2011-07" db="EMBL/GenBank/DDBJ databases">
        <authorList>
            <person name="Coyne R."/>
            <person name="Brami D."/>
            <person name="Johnson J."/>
            <person name="Hostetler J."/>
            <person name="Hannick L."/>
            <person name="Clark T."/>
            <person name="Cassidy-Hanley D."/>
            <person name="Inman J."/>
        </authorList>
    </citation>
    <scope>NUCLEOTIDE SEQUENCE [LARGE SCALE GENOMIC DNA]</scope>
    <source>
        <strain evidence="2 3">G5</strain>
    </source>
</reference>
<feature type="transmembrane region" description="Helical" evidence="1">
    <location>
        <begin position="373"/>
        <end position="393"/>
    </location>
</feature>